<feature type="compositionally biased region" description="Basic and acidic residues" evidence="1">
    <location>
        <begin position="9"/>
        <end position="18"/>
    </location>
</feature>
<feature type="region of interest" description="Disordered" evidence="1">
    <location>
        <begin position="302"/>
        <end position="321"/>
    </location>
</feature>
<feature type="region of interest" description="Disordered" evidence="1">
    <location>
        <begin position="640"/>
        <end position="672"/>
    </location>
</feature>
<feature type="region of interest" description="Disordered" evidence="1">
    <location>
        <begin position="1821"/>
        <end position="1846"/>
    </location>
</feature>
<keyword evidence="3" id="KW-1185">Reference proteome</keyword>
<dbReference type="OrthoDB" id="6161751at2759"/>
<feature type="compositionally biased region" description="Basic and acidic residues" evidence="1">
    <location>
        <begin position="1087"/>
        <end position="1101"/>
    </location>
</feature>
<feature type="compositionally biased region" description="Low complexity" evidence="1">
    <location>
        <begin position="929"/>
        <end position="941"/>
    </location>
</feature>
<organism evidence="2 3">
    <name type="scientific">Elysia chlorotica</name>
    <name type="common">Eastern emerald elysia</name>
    <name type="synonym">Sea slug</name>
    <dbReference type="NCBI Taxonomy" id="188477"/>
    <lineage>
        <taxon>Eukaryota</taxon>
        <taxon>Metazoa</taxon>
        <taxon>Spiralia</taxon>
        <taxon>Lophotrochozoa</taxon>
        <taxon>Mollusca</taxon>
        <taxon>Gastropoda</taxon>
        <taxon>Heterobranchia</taxon>
        <taxon>Euthyneura</taxon>
        <taxon>Panpulmonata</taxon>
        <taxon>Sacoglossa</taxon>
        <taxon>Placobranchoidea</taxon>
        <taxon>Plakobranchidae</taxon>
        <taxon>Elysia</taxon>
    </lineage>
</organism>
<feature type="compositionally biased region" description="Polar residues" evidence="1">
    <location>
        <begin position="538"/>
        <end position="547"/>
    </location>
</feature>
<feature type="compositionally biased region" description="Basic and acidic residues" evidence="1">
    <location>
        <begin position="1557"/>
        <end position="1585"/>
    </location>
</feature>
<sequence>MGSSLVKQSRRESRRRGADAASASRGDVRVSNDNLDGKRDEGYKVDTLNGPVSNYCKPVTVISQSDNVTNRSILLVSNESKQIPKNILPGMTRLTTAMDSEYVSPVLKKDYSFQSSNALIKSDSSTLMNNKLPGKGNGDSTVGFQGALNGNQQKSSARRRRFLSGSCIGKRNEKLEVTTDTSKLELPREKNEVKFKESENKIHTVKQEHDDQDVSRDARTPSPEFNDFENVIVTDPRASTSSPIEGYIHLKDSEAAEAESPPSVSIKRSDNPAPVHQGELMCELRKEIKMSSEVQGEINTHSLVKGQGDTPSVGDNDLKSKSKQDATVCGDQIYEKGDLGSEKIIDCGSCDREIMSRNSITDKMRMQDFDDENTLQVSESFGLDVEAQSDSCLPQTNGTEEQNTPICIQIYGNNPNKENEKYNESGTGDNLTYFKTKENKIDTNLVCVNLTIETQQFQDIPGPQGCATGATKCFCDFNQFDYENGDEQFKCEAMHDEKNADATEVSPNFGIEGTLMMNNLPSPSILQEKKEERVNNSSINPACGTNKSEPDMSTPPRISRLNCWRPESGGCAVGKLGKDKKERLENRPASWSHIDSQQQHLEQDEVKLPNLRPCSVTTGDTLWGNEGMANIAVALGSTSSSALDVSPSPSNTSLPRRQKSHQSVENNKSCHSVVMNVSDTSSRRACKESRILPVTSKTSVDAQNDSFKAPSTNDLVRGSSSQRLTLENVQKSRSISSHGSQTSVNEPVAKLSQHSLPRLSARNSIHSLSRSLSNHSSLSNSMHSPRPPSADNPKHSPRPPSGLSEENYPRKVRSRPSSVQLSCSLTTTLKRFSDQNLSKEPCKKSSSECCEQNNQTYTLNKADSVTAKQTSLHASQIKLPPIKTTTNMCPYRAPVDSRASIGQSVCLPPLVATSTSMRPFEKSLGDLTPSSDSPSSWPISSKTRGSSLPPVSSVEANLGKYAKQEEDTKNDGRSFTFNDKRSPDGHSQTPESAHEIPNAYASSETDGDNLREKSEQADPNPSPTGSEFGVEEISHSLSLAQKTTSTDLARLLAEYLPQKYSAGEDSNALPSDIPAAGTCAESHIQETHNEAPHPEQNKDEAGADSTKYSECVRPFSDVDAEDNLAILPGEKDDSVEVNNKSDYLQRNSLSENTSGYMNSEHLMDAEDTEIKEDVCRVKTITEYEPTSPALTNYDDLLAKYSTSTKENLHKFETSNPNPTTKNENVANCTELSETTTYWSSNPNEGLECKNLLDNYLISNDVISSDGKTEPDEMDCYLSQTNTESTIPAACNLTSNVLSKLPGTIPNPSGNLSNEEEENVDSHLQSCEESKLASTSPAFDISSLMAKYCPEKLESRTAPTSVHTNDLYASEESTYAENGHTVSITRTESGTHFENLRDEDSELRALKTSSETKMEECPMTEEVNSDEKMHPTESHISENIAENNIKINSQDVGNGQGNISGQFEAVNEFNSSYGPTSECLMDLTTPKCLEDNSEENEKLNSLHTEDYMTELSERMSSFGERFISSDSGMYPNTRENVDTGDARDKTPYITNVLSVSVDDDKTEERENDDSQKEILENDPNKSEVDRANPQMGTINESFICASITNTCPITTSEPEDEKKEVDNVNNAEYHSKIQENNNEENADLLGTDEAAPLETCLSNAETKVVDDNVPGSGDDNIQLQDNTFSIREESEHCLKDVYITSSQVDPSLVGNEKLDDMKRSPNDDGCCEESTVTLKANDNESEPIAYKNENCDSESVNTLSSTKQTLEINDKLAVNDDEMISTKTIEPSYGCQIGYDNAEIQHDYGDPSPDFLQNDAPYETALSNTSLPESHSGPKDETEETCVPDNLPSERIDTIKKQIYEEGLKPCQRDGGVAFFIPVSNAGLQPPVNNPEIGERLAKTKKPSMSYEERMMMADINRQEQLTKKKEFAMKDLINVKSATTSSSSASGENISGGGQHDHSDRSESGSLH</sequence>
<feature type="compositionally biased region" description="Basic and acidic residues" evidence="1">
    <location>
        <begin position="1534"/>
        <end position="1545"/>
    </location>
</feature>
<feature type="region of interest" description="Disordered" evidence="1">
    <location>
        <begin position="1409"/>
        <end position="1429"/>
    </location>
</feature>
<feature type="compositionally biased region" description="Polar residues" evidence="1">
    <location>
        <begin position="702"/>
        <end position="745"/>
    </location>
</feature>
<feature type="region of interest" description="Disordered" evidence="1">
    <location>
        <begin position="702"/>
        <end position="748"/>
    </location>
</feature>
<evidence type="ECO:0000313" key="2">
    <source>
        <dbReference type="EMBL" id="RUS74865.1"/>
    </source>
</evidence>
<evidence type="ECO:0000256" key="1">
    <source>
        <dbReference type="SAM" id="MobiDB-lite"/>
    </source>
</evidence>
<dbReference type="Proteomes" id="UP000271974">
    <property type="component" value="Unassembled WGS sequence"/>
</dbReference>
<feature type="region of interest" description="Disordered" evidence="1">
    <location>
        <begin position="920"/>
        <end position="1033"/>
    </location>
</feature>
<comment type="caution">
    <text evidence="2">The sequence shown here is derived from an EMBL/GenBank/DDBJ whole genome shotgun (WGS) entry which is preliminary data.</text>
</comment>
<feature type="region of interest" description="Disordered" evidence="1">
    <location>
        <begin position="253"/>
        <end position="274"/>
    </location>
</feature>
<feature type="region of interest" description="Disordered" evidence="1">
    <location>
        <begin position="194"/>
        <end position="226"/>
    </location>
</feature>
<feature type="region of interest" description="Disordered" evidence="1">
    <location>
        <begin position="766"/>
        <end position="820"/>
    </location>
</feature>
<evidence type="ECO:0000313" key="3">
    <source>
        <dbReference type="Proteomes" id="UP000271974"/>
    </source>
</evidence>
<protein>
    <submittedName>
        <fullName evidence="2">Uncharacterized protein</fullName>
    </submittedName>
</protein>
<feature type="region of interest" description="Disordered" evidence="1">
    <location>
        <begin position="1087"/>
        <end position="1107"/>
    </location>
</feature>
<feature type="compositionally biased region" description="Low complexity" evidence="1">
    <location>
        <begin position="766"/>
        <end position="784"/>
    </location>
</feature>
<feature type="region of interest" description="Disordered" evidence="1">
    <location>
        <begin position="1525"/>
        <end position="1589"/>
    </location>
</feature>
<feature type="compositionally biased region" description="Low complexity" evidence="1">
    <location>
        <begin position="640"/>
        <end position="650"/>
    </location>
</feature>
<feature type="compositionally biased region" description="Low complexity" evidence="1">
    <location>
        <begin position="1937"/>
        <end position="1946"/>
    </location>
</feature>
<dbReference type="EMBL" id="RQTK01000792">
    <property type="protein sequence ID" value="RUS74865.1"/>
    <property type="molecule type" value="Genomic_DNA"/>
</dbReference>
<feature type="compositionally biased region" description="Basic and acidic residues" evidence="1">
    <location>
        <begin position="1955"/>
        <end position="1968"/>
    </location>
</feature>
<feature type="region of interest" description="Disordered" evidence="1">
    <location>
        <begin position="1"/>
        <end position="42"/>
    </location>
</feature>
<feature type="compositionally biased region" description="Basic and acidic residues" evidence="1">
    <location>
        <begin position="194"/>
        <end position="219"/>
    </location>
</feature>
<feature type="region of interest" description="Disordered" evidence="1">
    <location>
        <begin position="538"/>
        <end position="557"/>
    </location>
</feature>
<gene>
    <name evidence="2" type="ORF">EGW08_017372</name>
</gene>
<proteinExistence type="predicted"/>
<feature type="region of interest" description="Disordered" evidence="1">
    <location>
        <begin position="1937"/>
        <end position="1968"/>
    </location>
</feature>
<feature type="compositionally biased region" description="Basic and acidic residues" evidence="1">
    <location>
        <begin position="26"/>
        <end position="42"/>
    </location>
</feature>
<reference evidence="2 3" key="1">
    <citation type="submission" date="2019-01" db="EMBL/GenBank/DDBJ databases">
        <title>A draft genome assembly of the solar-powered sea slug Elysia chlorotica.</title>
        <authorList>
            <person name="Cai H."/>
            <person name="Li Q."/>
            <person name="Fang X."/>
            <person name="Li J."/>
            <person name="Curtis N.E."/>
            <person name="Altenburger A."/>
            <person name="Shibata T."/>
            <person name="Feng M."/>
            <person name="Maeda T."/>
            <person name="Schwartz J.A."/>
            <person name="Shigenobu S."/>
            <person name="Lundholm N."/>
            <person name="Nishiyama T."/>
            <person name="Yang H."/>
            <person name="Hasebe M."/>
            <person name="Li S."/>
            <person name="Pierce S.K."/>
            <person name="Wang J."/>
        </authorList>
    </citation>
    <scope>NUCLEOTIDE SEQUENCE [LARGE SCALE GENOMIC DNA]</scope>
    <source>
        <strain evidence="2">EC2010</strain>
        <tissue evidence="2">Whole organism of an adult</tissue>
    </source>
</reference>
<name>A0A433SZZ3_ELYCH</name>
<feature type="compositionally biased region" description="Basic and acidic residues" evidence="1">
    <location>
        <begin position="962"/>
        <end position="984"/>
    </location>
</feature>
<accession>A0A433SZZ3</accession>
<feature type="compositionally biased region" description="Polar residues" evidence="1">
    <location>
        <begin position="651"/>
        <end position="672"/>
    </location>
</feature>